<dbReference type="AlphaFoldDB" id="A0A0D1K8H9"/>
<evidence type="ECO:0000313" key="1">
    <source>
        <dbReference type="EMBL" id="KIU04420.1"/>
    </source>
</evidence>
<organism evidence="1 2">
    <name type="scientific">Bacillus subtilis</name>
    <dbReference type="NCBI Taxonomy" id="1423"/>
    <lineage>
        <taxon>Bacteria</taxon>
        <taxon>Bacillati</taxon>
        <taxon>Bacillota</taxon>
        <taxon>Bacilli</taxon>
        <taxon>Bacillales</taxon>
        <taxon>Bacillaceae</taxon>
        <taxon>Bacillus</taxon>
    </lineage>
</organism>
<protein>
    <submittedName>
        <fullName evidence="1">Uncharacterized protein</fullName>
    </submittedName>
</protein>
<sequence length="104" mass="12437">MSELTTLSKHQLQWNTYFSKTLLYVLKDIEARTIVCSIPQWYWSYDWNIDLLVSDFDSFGSLEAVEHILSWCEYLPRNEEEIPKKMAIHTIQRVLTSIYQEECL</sequence>
<dbReference type="GeneID" id="39574466"/>
<dbReference type="PATRIC" id="fig|1423.173.peg.4865"/>
<comment type="caution">
    <text evidence="1">The sequence shown here is derived from an EMBL/GenBank/DDBJ whole genome shotgun (WGS) entry which is preliminary data.</text>
</comment>
<accession>A0A0D1K8H9</accession>
<dbReference type="Proteomes" id="UP000032247">
    <property type="component" value="Unassembled WGS sequence"/>
</dbReference>
<dbReference type="EMBL" id="JXBC01000014">
    <property type="protein sequence ID" value="KIU04420.1"/>
    <property type="molecule type" value="Genomic_DNA"/>
</dbReference>
<gene>
    <name evidence="1" type="ORF">SC09_contig8orf00057</name>
</gene>
<reference evidence="1 2" key="1">
    <citation type="submission" date="2014-12" db="EMBL/GenBank/DDBJ databases">
        <title>Comparative genome analysis of Bacillus coagulans HM-08, Clostridium butyricum HM-68, Bacillus subtilis HM-66 and Bacillus licheniformis BL-09.</title>
        <authorList>
            <person name="Zhang H."/>
        </authorList>
    </citation>
    <scope>NUCLEOTIDE SEQUENCE [LARGE SCALE GENOMIC DNA]</scope>
    <source>
        <strain evidence="1 2">HM-66</strain>
    </source>
</reference>
<dbReference type="RefSeq" id="WP_043859026.1">
    <property type="nucleotide sequence ID" value="NZ_CP103996.1"/>
</dbReference>
<proteinExistence type="predicted"/>
<name>A0A0D1K8H9_BACIU</name>
<evidence type="ECO:0000313" key="2">
    <source>
        <dbReference type="Proteomes" id="UP000032247"/>
    </source>
</evidence>